<protein>
    <recommendedName>
        <fullName evidence="13">Homeobox domain protein</fullName>
    </recommendedName>
</protein>
<comment type="caution">
    <text evidence="11">The sequence shown here is derived from an EMBL/GenBank/DDBJ whole genome shotgun (WGS) entry which is preliminary data.</text>
</comment>
<proteinExistence type="inferred from homology"/>
<keyword evidence="5 6" id="KW-0539">Nucleus</keyword>
<dbReference type="Gene3D" id="1.10.10.60">
    <property type="entry name" value="Homeodomain-like"/>
    <property type="match status" value="1"/>
</dbReference>
<sequence>MTSYLIFLAFIIRSSMAASDASDFNRAVESICRKHVQMEMRTKQMIANSFMILQTRIADMRKRRRNFSKEATDILQEYYERHSTHPYPTEDEKAVLAEKCHITVQQVSNWFGNRRIRMKKSQRSQDFCKTGYEFALKTPKLGNLSSMRFPSRLKTEES</sequence>
<accession>A0ABR1ENF7</accession>
<keyword evidence="8" id="KW-0732">Signal</keyword>
<feature type="domain" description="Homeobox" evidence="9">
    <location>
        <begin position="58"/>
        <end position="121"/>
    </location>
</feature>
<evidence type="ECO:0000313" key="11">
    <source>
        <dbReference type="EMBL" id="KAK6763920.1"/>
    </source>
</evidence>
<feature type="signal peptide" evidence="8">
    <location>
        <begin position="1"/>
        <end position="17"/>
    </location>
</feature>
<organism evidence="11 12">
    <name type="scientific">Necator americanus</name>
    <name type="common">Human hookworm</name>
    <dbReference type="NCBI Taxonomy" id="51031"/>
    <lineage>
        <taxon>Eukaryota</taxon>
        <taxon>Metazoa</taxon>
        <taxon>Ecdysozoa</taxon>
        <taxon>Nematoda</taxon>
        <taxon>Chromadorea</taxon>
        <taxon>Rhabditida</taxon>
        <taxon>Rhabditina</taxon>
        <taxon>Rhabditomorpha</taxon>
        <taxon>Strongyloidea</taxon>
        <taxon>Ancylostomatidae</taxon>
        <taxon>Bunostominae</taxon>
        <taxon>Necator</taxon>
    </lineage>
</organism>
<feature type="domain" description="PBC" evidence="10">
    <location>
        <begin position="1"/>
        <end position="59"/>
    </location>
</feature>
<dbReference type="Pfam" id="PF00046">
    <property type="entry name" value="Homeodomain"/>
    <property type="match status" value="1"/>
</dbReference>
<evidence type="ECO:0000256" key="1">
    <source>
        <dbReference type="ARBA" id="ARBA00004123"/>
    </source>
</evidence>
<evidence type="ECO:0000313" key="12">
    <source>
        <dbReference type="Proteomes" id="UP001303046"/>
    </source>
</evidence>
<dbReference type="InterPro" id="IPR009057">
    <property type="entry name" value="Homeodomain-like_sf"/>
</dbReference>
<evidence type="ECO:0000256" key="7">
    <source>
        <dbReference type="RuleBase" id="RU000682"/>
    </source>
</evidence>
<dbReference type="EMBL" id="JAVFWL010000006">
    <property type="protein sequence ID" value="KAK6763920.1"/>
    <property type="molecule type" value="Genomic_DNA"/>
</dbReference>
<evidence type="ECO:0000256" key="8">
    <source>
        <dbReference type="SAM" id="SignalP"/>
    </source>
</evidence>
<evidence type="ECO:0000256" key="2">
    <source>
        <dbReference type="ARBA" id="ARBA00007601"/>
    </source>
</evidence>
<evidence type="ECO:0008006" key="13">
    <source>
        <dbReference type="Google" id="ProtNLM"/>
    </source>
</evidence>
<dbReference type="InterPro" id="IPR005542">
    <property type="entry name" value="PBX_PBC_dom"/>
</dbReference>
<evidence type="ECO:0000256" key="6">
    <source>
        <dbReference type="PROSITE-ProRule" id="PRU00108"/>
    </source>
</evidence>
<gene>
    <name evidence="11" type="primary">Necator_chrX.g24473</name>
    <name evidence="11" type="ORF">RB195_024308</name>
</gene>
<feature type="DNA-binding region" description="Homeobox" evidence="6">
    <location>
        <begin position="60"/>
        <end position="122"/>
    </location>
</feature>
<dbReference type="PROSITE" id="PS50071">
    <property type="entry name" value="HOMEOBOX_2"/>
    <property type="match status" value="1"/>
</dbReference>
<dbReference type="SUPFAM" id="SSF46689">
    <property type="entry name" value="Homeodomain-like"/>
    <property type="match status" value="1"/>
</dbReference>
<evidence type="ECO:0000256" key="4">
    <source>
        <dbReference type="ARBA" id="ARBA00023155"/>
    </source>
</evidence>
<dbReference type="InterPro" id="IPR001356">
    <property type="entry name" value="HD"/>
</dbReference>
<keyword evidence="12" id="KW-1185">Reference proteome</keyword>
<dbReference type="PROSITE" id="PS51978">
    <property type="entry name" value="PBC"/>
    <property type="match status" value="1"/>
</dbReference>
<comment type="subcellular location">
    <subcellularLocation>
        <location evidence="1 6 7">Nucleus</location>
    </subcellularLocation>
</comment>
<evidence type="ECO:0000259" key="9">
    <source>
        <dbReference type="PROSITE" id="PS50071"/>
    </source>
</evidence>
<dbReference type="PANTHER" id="PTHR11850">
    <property type="entry name" value="HOMEOBOX PROTEIN TRANSCRIPTION FACTORS"/>
    <property type="match status" value="1"/>
</dbReference>
<evidence type="ECO:0000256" key="5">
    <source>
        <dbReference type="ARBA" id="ARBA00023242"/>
    </source>
</evidence>
<keyword evidence="4 6" id="KW-0371">Homeobox</keyword>
<evidence type="ECO:0000256" key="3">
    <source>
        <dbReference type="ARBA" id="ARBA00023125"/>
    </source>
</evidence>
<dbReference type="Proteomes" id="UP001303046">
    <property type="component" value="Unassembled WGS sequence"/>
</dbReference>
<keyword evidence="3 6" id="KW-0238">DNA-binding</keyword>
<feature type="chain" id="PRO_5046655050" description="Homeobox domain protein" evidence="8">
    <location>
        <begin position="18"/>
        <end position="158"/>
    </location>
</feature>
<comment type="similarity">
    <text evidence="2">Belongs to the TALE/PBX homeobox family.</text>
</comment>
<dbReference type="InterPro" id="IPR050224">
    <property type="entry name" value="TALE_homeobox"/>
</dbReference>
<reference evidence="11 12" key="1">
    <citation type="submission" date="2023-08" db="EMBL/GenBank/DDBJ databases">
        <title>A Necator americanus chromosomal reference genome.</title>
        <authorList>
            <person name="Ilik V."/>
            <person name="Petrzelkova K.J."/>
            <person name="Pardy F."/>
            <person name="Fuh T."/>
            <person name="Niatou-Singa F.S."/>
            <person name="Gouil Q."/>
            <person name="Baker L."/>
            <person name="Ritchie M.E."/>
            <person name="Jex A.R."/>
            <person name="Gazzola D."/>
            <person name="Li H."/>
            <person name="Toshio Fujiwara R."/>
            <person name="Zhan B."/>
            <person name="Aroian R.V."/>
            <person name="Pafco B."/>
            <person name="Schwarz E.M."/>
        </authorList>
    </citation>
    <scope>NUCLEOTIDE SEQUENCE [LARGE SCALE GENOMIC DNA]</scope>
    <source>
        <strain evidence="11 12">Aroian</strain>
        <tissue evidence="11">Whole animal</tissue>
    </source>
</reference>
<evidence type="ECO:0000259" key="10">
    <source>
        <dbReference type="PROSITE" id="PS51978"/>
    </source>
</evidence>
<dbReference type="InterPro" id="IPR017970">
    <property type="entry name" value="Homeobox_CS"/>
</dbReference>
<name>A0ABR1ENF7_NECAM</name>
<dbReference type="SMART" id="SM00389">
    <property type="entry name" value="HOX"/>
    <property type="match status" value="1"/>
</dbReference>
<dbReference type="PROSITE" id="PS00027">
    <property type="entry name" value="HOMEOBOX_1"/>
    <property type="match status" value="1"/>
</dbReference>
<dbReference type="CDD" id="cd00086">
    <property type="entry name" value="homeodomain"/>
    <property type="match status" value="1"/>
</dbReference>